<dbReference type="SMART" id="SM01110">
    <property type="entry name" value="Cutinase"/>
    <property type="match status" value="1"/>
</dbReference>
<feature type="signal peptide" evidence="10">
    <location>
        <begin position="1"/>
        <end position="17"/>
    </location>
</feature>
<dbReference type="Pfam" id="PF01083">
    <property type="entry name" value="Cutinase"/>
    <property type="match status" value="1"/>
</dbReference>
<dbReference type="Proteomes" id="UP000803844">
    <property type="component" value="Unassembled WGS sequence"/>
</dbReference>
<dbReference type="GO" id="GO:0050525">
    <property type="term" value="F:cutinase activity"/>
    <property type="evidence" value="ECO:0007669"/>
    <property type="project" value="UniProtKB-EC"/>
</dbReference>
<reference evidence="11" key="1">
    <citation type="journal article" date="2020" name="Phytopathology">
        <title>Genome sequence of the chestnut blight fungus Cryphonectria parasitica EP155: A fundamental resource for an archetypical invasive plant pathogen.</title>
        <authorList>
            <person name="Crouch J.A."/>
            <person name="Dawe A."/>
            <person name="Aerts A."/>
            <person name="Barry K."/>
            <person name="Churchill A.C.L."/>
            <person name="Grimwood J."/>
            <person name="Hillman B."/>
            <person name="Milgroom M.G."/>
            <person name="Pangilinan J."/>
            <person name="Smith M."/>
            <person name="Salamov A."/>
            <person name="Schmutz J."/>
            <person name="Yadav J."/>
            <person name="Grigoriev I.V."/>
            <person name="Nuss D."/>
        </authorList>
    </citation>
    <scope>NUCLEOTIDE SEQUENCE</scope>
    <source>
        <strain evidence="11">EP155</strain>
    </source>
</reference>
<keyword evidence="4 10" id="KW-0732">Signal</keyword>
<feature type="disulfide bond" evidence="9">
    <location>
        <begin position="69"/>
        <end position="147"/>
    </location>
</feature>
<keyword evidence="5" id="KW-0378">Hydrolase</keyword>
<comment type="caution">
    <text evidence="11">The sequence shown here is derived from an EMBL/GenBank/DDBJ whole genome shotgun (WGS) entry which is preliminary data.</text>
</comment>
<feature type="active site" description="Proton donor/acceptor" evidence="8">
    <location>
        <position position="223"/>
    </location>
</feature>
<evidence type="ECO:0000256" key="6">
    <source>
        <dbReference type="ARBA" id="ARBA00023157"/>
    </source>
</evidence>
<dbReference type="GeneID" id="63832085"/>
<comment type="similarity">
    <text evidence="1">Belongs to the cutinase family.</text>
</comment>
<evidence type="ECO:0000256" key="8">
    <source>
        <dbReference type="PIRSR" id="PIRSR611150-1"/>
    </source>
</evidence>
<dbReference type="SUPFAM" id="SSF53474">
    <property type="entry name" value="alpha/beta-Hydrolases"/>
    <property type="match status" value="1"/>
</dbReference>
<dbReference type="Gene3D" id="3.40.50.1820">
    <property type="entry name" value="alpha/beta hydrolase"/>
    <property type="match status" value="1"/>
</dbReference>
<dbReference type="InterPro" id="IPR000675">
    <property type="entry name" value="Cutinase/axe"/>
</dbReference>
<feature type="disulfide bond" evidence="9">
    <location>
        <begin position="206"/>
        <end position="213"/>
    </location>
</feature>
<evidence type="ECO:0000256" key="2">
    <source>
        <dbReference type="ARBA" id="ARBA00013095"/>
    </source>
</evidence>
<name>A0A9P4Y459_CRYP1</name>
<dbReference type="EC" id="3.1.1.74" evidence="2"/>
<comment type="catalytic activity">
    <reaction evidence="7">
        <text>cutin + H2O = cutin monomers.</text>
        <dbReference type="EC" id="3.1.1.74"/>
    </reaction>
</comment>
<evidence type="ECO:0000256" key="9">
    <source>
        <dbReference type="PIRSR" id="PIRSR611150-2"/>
    </source>
</evidence>
<proteinExistence type="inferred from homology"/>
<keyword evidence="6 9" id="KW-1015">Disulfide bond</keyword>
<accession>A0A9P4Y459</accession>
<dbReference type="InterPro" id="IPR029058">
    <property type="entry name" value="AB_hydrolase_fold"/>
</dbReference>
<evidence type="ECO:0000256" key="3">
    <source>
        <dbReference type="ARBA" id="ARBA00022487"/>
    </source>
</evidence>
<keyword evidence="3" id="KW-0719">Serine esterase</keyword>
<dbReference type="EMBL" id="MU032347">
    <property type="protein sequence ID" value="KAF3766032.1"/>
    <property type="molecule type" value="Genomic_DNA"/>
</dbReference>
<dbReference type="AlphaFoldDB" id="A0A9P4Y459"/>
<dbReference type="PRINTS" id="PR00129">
    <property type="entry name" value="CUTINASE"/>
</dbReference>
<evidence type="ECO:0000256" key="10">
    <source>
        <dbReference type="SAM" id="SignalP"/>
    </source>
</evidence>
<protein>
    <recommendedName>
        <fullName evidence="2">cutinase</fullName>
        <ecNumber evidence="2">3.1.1.74</ecNumber>
    </recommendedName>
</protein>
<evidence type="ECO:0000313" key="11">
    <source>
        <dbReference type="EMBL" id="KAF3766032.1"/>
    </source>
</evidence>
<feature type="chain" id="PRO_5040454966" description="cutinase" evidence="10">
    <location>
        <begin position="18"/>
        <end position="241"/>
    </location>
</feature>
<dbReference type="GO" id="GO:0005576">
    <property type="term" value="C:extracellular region"/>
    <property type="evidence" value="ECO:0007669"/>
    <property type="project" value="InterPro"/>
</dbReference>
<feature type="active site" evidence="8">
    <location>
        <position position="210"/>
    </location>
</feature>
<evidence type="ECO:0000256" key="7">
    <source>
        <dbReference type="ARBA" id="ARBA00034045"/>
    </source>
</evidence>
<dbReference type="PANTHER" id="PTHR48250">
    <property type="entry name" value="CUTINASE 2-RELATED"/>
    <property type="match status" value="1"/>
</dbReference>
<dbReference type="OrthoDB" id="2975078at2759"/>
<gene>
    <name evidence="11" type="ORF">M406DRAFT_101547</name>
</gene>
<evidence type="ECO:0000256" key="4">
    <source>
        <dbReference type="ARBA" id="ARBA00022729"/>
    </source>
</evidence>
<dbReference type="RefSeq" id="XP_040776993.1">
    <property type="nucleotide sequence ID" value="XM_040914956.1"/>
</dbReference>
<sequence>MKPVFTLVPLAIGSTHAFSLGTALAEISKLFPNNIAFKGADAVISGLESTAGKILGYQETRSDLVNGDCGDVMLIFARGTGEPGNVGALVGPEFLDELVSALPGKNVSMQGIDPSSYPATVAQYFTGGSTGGADEMATYVSKAAASCTGTSIIMSGWSQGAQVVHLAASKVGTSGMSAVSAVVTFGDPDSNSTIAGIDSSKVKVICHDDDDICQFGDILGPTHFTYAKDTPAAASLVASVL</sequence>
<evidence type="ECO:0000256" key="5">
    <source>
        <dbReference type="ARBA" id="ARBA00022801"/>
    </source>
</evidence>
<dbReference type="PANTHER" id="PTHR48250:SF1">
    <property type="entry name" value="CUTINASE"/>
    <property type="match status" value="1"/>
</dbReference>
<organism evidence="11 12">
    <name type="scientific">Cryphonectria parasitica (strain ATCC 38755 / EP155)</name>
    <dbReference type="NCBI Taxonomy" id="660469"/>
    <lineage>
        <taxon>Eukaryota</taxon>
        <taxon>Fungi</taxon>
        <taxon>Dikarya</taxon>
        <taxon>Ascomycota</taxon>
        <taxon>Pezizomycotina</taxon>
        <taxon>Sordariomycetes</taxon>
        <taxon>Sordariomycetidae</taxon>
        <taxon>Diaporthales</taxon>
        <taxon>Cryphonectriaceae</taxon>
        <taxon>Cryphonectria-Endothia species complex</taxon>
        <taxon>Cryphonectria</taxon>
    </lineage>
</organism>
<dbReference type="GO" id="GO:0016052">
    <property type="term" value="P:carbohydrate catabolic process"/>
    <property type="evidence" value="ECO:0007669"/>
    <property type="project" value="TreeGrafter"/>
</dbReference>
<feature type="active site" description="Nucleophile" evidence="8">
    <location>
        <position position="158"/>
    </location>
</feature>
<dbReference type="InterPro" id="IPR011150">
    <property type="entry name" value="Cutinase_monf"/>
</dbReference>
<evidence type="ECO:0000313" key="12">
    <source>
        <dbReference type="Proteomes" id="UP000803844"/>
    </source>
</evidence>
<keyword evidence="12" id="KW-1185">Reference proteome</keyword>
<evidence type="ECO:0000256" key="1">
    <source>
        <dbReference type="ARBA" id="ARBA00007534"/>
    </source>
</evidence>